<sequence>MRTFIFLLISVISLSIFGQGEANNWYFGNNAGVTFNTNPPSALTDGELNTSEGCSSISDSNGNLLMYTDGRTIWDRNHNIMPNADYFSGSGLNGDPSSTSSGLIVPHPTEPDLYYVFTVDEPHHNNAFAYPIQGPADRFSNRIDTYDDGGIIPRDDDGFNNGLNYSLVDMSLRSGLGDVVPSSKNIQLVTYADSDEDKKYKASEKITAVRGRDCNSVWVITHFKDTYYSFLIDDNGIDVNPEVSQVIPNIPTTSYRRGALGYMKASPIGDKILTAHYSKTFNREDYTDGKDGSVYLYDFDNATGVVSNPIELIGNVNAYSVEFSQDGTKAYAVATDLFPKIFQWDLNSTDIPGSKETITTSTQLFNALQLGPNGKIYHSLDGGSLLGVINNPNRAAENVNYTQDINQGAISLAGRASAAGLPPFIQSLFSKRIPIVETNGEEVIEQVALCDMYTYELSYDDIPGATYTWSKDGIILNSETGSAVNISVDPTSEFPIRENYRLEVDLNNGECPLIGVAQITFNQSPIYSDGELLTCRIPGEDALYDLTEIRSVLSDQVSLNPDQIEVEIYKNSADVTSGNNPIPLTSNFTNIEDLSSLYVKITSFGVCEDIREFELIAEDLADIDESDEILTYCLEDFPDEITLDPLSSSQDPSRFEFEWSTGETTPTISVNSGGNYNVDVNIIGTSCTSRKSFIITESNLADFDHQVERLGDVSNLKLLVNPSSFGDYQFAINNASSFQDSNLFENLNPGVYTVYVRDKLGCGISEKTVGVLGIMKFFTPNGDGINDLWEISGLLDNTTEDILLQVYDRYGKLLRSFTNADQGWDGTYNGRDLPSDDYWYRIRLTDGTVETGSFTLKR</sequence>
<proteinExistence type="predicted"/>
<dbReference type="NCBIfam" id="TIGR04131">
    <property type="entry name" value="Bac_Flav_CTERM"/>
    <property type="match status" value="1"/>
</dbReference>
<accession>A0ABP3VPQ0</accession>
<evidence type="ECO:0000313" key="2">
    <source>
        <dbReference type="Proteomes" id="UP001500185"/>
    </source>
</evidence>
<keyword evidence="2" id="KW-1185">Reference proteome</keyword>
<comment type="caution">
    <text evidence="1">The sequence shown here is derived from an EMBL/GenBank/DDBJ whole genome shotgun (WGS) entry which is preliminary data.</text>
</comment>
<dbReference type="InterPro" id="IPR026341">
    <property type="entry name" value="T9SS_type_B"/>
</dbReference>
<dbReference type="Proteomes" id="UP001500185">
    <property type="component" value="Unassembled WGS sequence"/>
</dbReference>
<evidence type="ECO:0000313" key="1">
    <source>
        <dbReference type="EMBL" id="GAA0764415.1"/>
    </source>
</evidence>
<dbReference type="RefSeq" id="WP_224454868.1">
    <property type="nucleotide sequence ID" value="NZ_BAAAGG010000022.1"/>
</dbReference>
<dbReference type="Pfam" id="PF13585">
    <property type="entry name" value="CHU_C"/>
    <property type="match status" value="1"/>
</dbReference>
<gene>
    <name evidence="1" type="ORF">GCM10009433_26780</name>
</gene>
<reference evidence="2" key="1">
    <citation type="journal article" date="2019" name="Int. J. Syst. Evol. Microbiol.">
        <title>The Global Catalogue of Microorganisms (GCM) 10K type strain sequencing project: providing services to taxonomists for standard genome sequencing and annotation.</title>
        <authorList>
            <consortium name="The Broad Institute Genomics Platform"/>
            <consortium name="The Broad Institute Genome Sequencing Center for Infectious Disease"/>
            <person name="Wu L."/>
            <person name="Ma J."/>
        </authorList>
    </citation>
    <scope>NUCLEOTIDE SEQUENCE [LARGE SCALE GENOMIC DNA]</scope>
    <source>
        <strain evidence="2">JCM 16231</strain>
    </source>
</reference>
<evidence type="ECO:0008006" key="3">
    <source>
        <dbReference type="Google" id="ProtNLM"/>
    </source>
</evidence>
<dbReference type="SUPFAM" id="SSF75011">
    <property type="entry name" value="3-carboxy-cis,cis-mucoante lactonizing enzyme"/>
    <property type="match status" value="1"/>
</dbReference>
<dbReference type="EMBL" id="BAAAGG010000022">
    <property type="protein sequence ID" value="GAA0764415.1"/>
    <property type="molecule type" value="Genomic_DNA"/>
</dbReference>
<name>A0ABP3VPQ0_9FLAO</name>
<protein>
    <recommendedName>
        <fullName evidence="3">Gliding motility-associated C-terminal domain-containing protein</fullName>
    </recommendedName>
</protein>
<organism evidence="1 2">
    <name type="scientific">Psychroflexus lacisalsi</name>
    <dbReference type="NCBI Taxonomy" id="503928"/>
    <lineage>
        <taxon>Bacteria</taxon>
        <taxon>Pseudomonadati</taxon>
        <taxon>Bacteroidota</taxon>
        <taxon>Flavobacteriia</taxon>
        <taxon>Flavobacteriales</taxon>
        <taxon>Flavobacteriaceae</taxon>
        <taxon>Psychroflexus</taxon>
    </lineage>
</organism>